<organism evidence="1">
    <name type="scientific">gut metagenome</name>
    <dbReference type="NCBI Taxonomy" id="749906"/>
    <lineage>
        <taxon>unclassified sequences</taxon>
        <taxon>metagenomes</taxon>
        <taxon>organismal metagenomes</taxon>
    </lineage>
</organism>
<proteinExistence type="predicted"/>
<protein>
    <submittedName>
        <fullName evidence="1">Uncharacterized protein</fullName>
    </submittedName>
</protein>
<dbReference type="EMBL" id="AMCI01005361">
    <property type="protein sequence ID" value="EJW96293.1"/>
    <property type="molecule type" value="Genomic_DNA"/>
</dbReference>
<accession>J9FPA4</accession>
<reference evidence="1" key="1">
    <citation type="journal article" date="2012" name="PLoS ONE">
        <title>Gene sets for utilization of primary and secondary nutrition supplies in the distal gut of endangered iberian lynx.</title>
        <authorList>
            <person name="Alcaide M."/>
            <person name="Messina E."/>
            <person name="Richter M."/>
            <person name="Bargiela R."/>
            <person name="Peplies J."/>
            <person name="Huws S.A."/>
            <person name="Newbold C.J."/>
            <person name="Golyshin P.N."/>
            <person name="Simon M.A."/>
            <person name="Lopez G."/>
            <person name="Yakimov M.M."/>
            <person name="Ferrer M."/>
        </authorList>
    </citation>
    <scope>NUCLEOTIDE SEQUENCE</scope>
</reference>
<comment type="caution">
    <text evidence="1">The sequence shown here is derived from an EMBL/GenBank/DDBJ whole genome shotgun (WGS) entry which is preliminary data.</text>
</comment>
<sequence>MTGIRHLRSSLPPIQDALQQNLHLQLLYLRQLLRQYDSLG</sequence>
<dbReference type="AlphaFoldDB" id="J9FPA4"/>
<evidence type="ECO:0000313" key="1">
    <source>
        <dbReference type="EMBL" id="EJW96293.1"/>
    </source>
</evidence>
<gene>
    <name evidence="1" type="ORF">EVA_15600</name>
</gene>
<name>J9FPA4_9ZZZZ</name>